<evidence type="ECO:0000259" key="12">
    <source>
        <dbReference type="Pfam" id="PF17749"/>
    </source>
</evidence>
<dbReference type="PANTHER" id="PTHR31363:SF0">
    <property type="entry name" value="TRAF3-INTERACTING PROTEIN 1"/>
    <property type="match status" value="1"/>
</dbReference>
<dbReference type="GO" id="GO:0060271">
    <property type="term" value="P:cilium assembly"/>
    <property type="evidence" value="ECO:0007669"/>
    <property type="project" value="TreeGrafter"/>
</dbReference>
<feature type="compositionally biased region" description="Basic and acidic residues" evidence="10">
    <location>
        <begin position="370"/>
        <end position="381"/>
    </location>
</feature>
<name>A0A2G8KE77_STIJA</name>
<gene>
    <name evidence="13" type="ORF">BSL78_16806</name>
</gene>
<dbReference type="GO" id="GO:0042073">
    <property type="term" value="P:intraciliary transport"/>
    <property type="evidence" value="ECO:0007669"/>
    <property type="project" value="TreeGrafter"/>
</dbReference>
<feature type="compositionally biased region" description="Basic and acidic residues" evidence="10">
    <location>
        <begin position="432"/>
        <end position="464"/>
    </location>
</feature>
<dbReference type="OrthoDB" id="10258914at2759"/>
<sequence>MIFIFDMKVKTVPSFLGIIGMGEDYVKETQNTLGKIIKKPPMTTKLLNKPPFRFLHDIIKEVIKETGFMVGLYPDADLDSNNVKDKESKIAFLQKAIDLVVLVTGQSLSVRPSKVVAGHEPEKTNEFLQAIAKACKAKEKKGSSDNRNRSSSRDKDSKRDRSREKNGEEEKSKDKESNLETETRRGAKTETGTRTEKGTKRGVRTDRRIKTEAETGQRMGQRTTTKRMEKGGAGMKKRKDQETKIRTGKNKRKLKCLFLGKKRKEETVETTKPPVQQNEIHNDDEGEDLRPVNGDSEDGVSSNRIPRPSSAKGQRRRPTKDGNSGDSEQKASTRHSKDERVNGEENGLATPPTRRPARPSSARPAPPRLKKQESTDKDESRVGSGKQVSNVIVDNAQNSEDEEESFVVEESQPLIDDGPGPMQSESIEDDGDHGGLVKKILETKKELEGTKNEQKEEKPVIMDAAHRKQRELVQREVEKLRGSIQTLTRSANPLGKIMDYLQEDVDSMQKELEMWKKENRDHELAIKREQSITDSELEPLRAQLSELDQSVVDQLDAIAMVKSNILRNDDKVKKMMGSVAFS</sequence>
<keyword evidence="7" id="KW-0966">Cell projection</keyword>
<dbReference type="GO" id="GO:0036064">
    <property type="term" value="C:ciliary basal body"/>
    <property type="evidence" value="ECO:0007669"/>
    <property type="project" value="TreeGrafter"/>
</dbReference>
<feature type="compositionally biased region" description="Basic and acidic residues" evidence="10">
    <location>
        <begin position="327"/>
        <end position="343"/>
    </location>
</feature>
<dbReference type="GO" id="GO:0048513">
    <property type="term" value="P:animal organ development"/>
    <property type="evidence" value="ECO:0007669"/>
    <property type="project" value="UniProtKB-ARBA"/>
</dbReference>
<dbReference type="InterPro" id="IPR018799">
    <property type="entry name" value="TRAF3IP1"/>
</dbReference>
<keyword evidence="6" id="KW-0206">Cytoskeleton</keyword>
<comment type="caution">
    <text evidence="13">The sequence shown here is derived from an EMBL/GenBank/DDBJ whole genome shotgun (WGS) entry which is preliminary data.</text>
</comment>
<organism evidence="13 14">
    <name type="scientific">Stichopus japonicus</name>
    <name type="common">Sea cucumber</name>
    <dbReference type="NCBI Taxonomy" id="307972"/>
    <lineage>
        <taxon>Eukaryota</taxon>
        <taxon>Metazoa</taxon>
        <taxon>Echinodermata</taxon>
        <taxon>Eleutherozoa</taxon>
        <taxon>Echinozoa</taxon>
        <taxon>Holothuroidea</taxon>
        <taxon>Aspidochirotacea</taxon>
        <taxon>Aspidochirotida</taxon>
        <taxon>Stichopodidae</taxon>
        <taxon>Apostichopus</taxon>
    </lineage>
</organism>
<feature type="compositionally biased region" description="Polar residues" evidence="10">
    <location>
        <begin position="386"/>
        <end position="398"/>
    </location>
</feature>
<dbReference type="Gene3D" id="1.10.418.50">
    <property type="entry name" value="Microtubule-binding protein MIP-T3"/>
    <property type="match status" value="1"/>
</dbReference>
<dbReference type="InterPro" id="IPR040468">
    <property type="entry name" value="TRAF3IP1_N"/>
</dbReference>
<keyword evidence="4" id="KW-0970">Cilium biogenesis/degradation</keyword>
<proteinExistence type="inferred from homology"/>
<evidence type="ECO:0000256" key="8">
    <source>
        <dbReference type="ARBA" id="ARBA00043971"/>
    </source>
</evidence>
<evidence type="ECO:0000256" key="1">
    <source>
        <dbReference type="ARBA" id="ARBA00004120"/>
    </source>
</evidence>
<feature type="domain" description="TRAF3-interacting protein 1 C-terminal" evidence="12">
    <location>
        <begin position="428"/>
        <end position="579"/>
    </location>
</feature>
<keyword evidence="3" id="KW-0963">Cytoplasm</keyword>
<dbReference type="AlphaFoldDB" id="A0A2G8KE77"/>
<dbReference type="GO" id="GO:0030992">
    <property type="term" value="C:intraciliary transport particle B"/>
    <property type="evidence" value="ECO:0007669"/>
    <property type="project" value="TreeGrafter"/>
</dbReference>
<accession>A0A2G8KE77</accession>
<evidence type="ECO:0000256" key="4">
    <source>
        <dbReference type="ARBA" id="ARBA00022794"/>
    </source>
</evidence>
<dbReference type="Pfam" id="PF10243">
    <property type="entry name" value="MIP-T3"/>
    <property type="match status" value="1"/>
</dbReference>
<evidence type="ECO:0000256" key="6">
    <source>
        <dbReference type="ARBA" id="ARBA00023212"/>
    </source>
</evidence>
<evidence type="ECO:0000256" key="3">
    <source>
        <dbReference type="ARBA" id="ARBA00022490"/>
    </source>
</evidence>
<evidence type="ECO:0000313" key="13">
    <source>
        <dbReference type="EMBL" id="PIK46318.1"/>
    </source>
</evidence>
<evidence type="ECO:0000256" key="9">
    <source>
        <dbReference type="ARBA" id="ARBA00070492"/>
    </source>
</evidence>
<feature type="region of interest" description="Disordered" evidence="10">
    <location>
        <begin position="137"/>
        <end position="464"/>
    </location>
</feature>
<dbReference type="EMBL" id="MRZV01000652">
    <property type="protein sequence ID" value="PIK46318.1"/>
    <property type="molecule type" value="Genomic_DNA"/>
</dbReference>
<dbReference type="InterPro" id="IPR042576">
    <property type="entry name" value="TRAF3IP1_N_sf"/>
</dbReference>
<keyword evidence="5" id="KW-0175">Coiled coil</keyword>
<dbReference type="Pfam" id="PF17749">
    <property type="entry name" value="MIP-T3_C"/>
    <property type="match status" value="1"/>
</dbReference>
<comment type="subcellular location">
    <subcellularLocation>
        <location evidence="2">Cytoplasm</location>
        <location evidence="2">Cytoskeleton</location>
        <location evidence="2">Cilium axoneme</location>
    </subcellularLocation>
    <subcellularLocation>
        <location evidence="1">Cytoplasm</location>
        <location evidence="1">Cytoskeleton</location>
        <location evidence="1">Cilium basal body</location>
    </subcellularLocation>
</comment>
<dbReference type="STRING" id="307972.A0A2G8KE77"/>
<evidence type="ECO:0000313" key="14">
    <source>
        <dbReference type="Proteomes" id="UP000230750"/>
    </source>
</evidence>
<dbReference type="GO" id="GO:0008017">
    <property type="term" value="F:microtubule binding"/>
    <property type="evidence" value="ECO:0007669"/>
    <property type="project" value="InterPro"/>
</dbReference>
<dbReference type="InterPro" id="IPR041476">
    <property type="entry name" value="TRAF3IP1_C"/>
</dbReference>
<feature type="compositionally biased region" description="Basic residues" evidence="10">
    <location>
        <begin position="246"/>
        <end position="255"/>
    </location>
</feature>
<dbReference type="GO" id="GO:0005930">
    <property type="term" value="C:axoneme"/>
    <property type="evidence" value="ECO:0007669"/>
    <property type="project" value="UniProtKB-SubCell"/>
</dbReference>
<evidence type="ECO:0000256" key="7">
    <source>
        <dbReference type="ARBA" id="ARBA00023273"/>
    </source>
</evidence>
<evidence type="ECO:0000259" key="11">
    <source>
        <dbReference type="Pfam" id="PF10243"/>
    </source>
</evidence>
<dbReference type="PANTHER" id="PTHR31363">
    <property type="entry name" value="TRAF3-INTERACTING PROTEIN 1"/>
    <property type="match status" value="1"/>
</dbReference>
<evidence type="ECO:0000256" key="10">
    <source>
        <dbReference type="SAM" id="MobiDB-lite"/>
    </source>
</evidence>
<evidence type="ECO:0000256" key="5">
    <source>
        <dbReference type="ARBA" id="ARBA00023054"/>
    </source>
</evidence>
<dbReference type="GO" id="GO:0048731">
    <property type="term" value="P:system development"/>
    <property type="evidence" value="ECO:0007669"/>
    <property type="project" value="UniProtKB-ARBA"/>
</dbReference>
<dbReference type="GO" id="GO:0070507">
    <property type="term" value="P:regulation of microtubule cytoskeleton organization"/>
    <property type="evidence" value="ECO:0007669"/>
    <property type="project" value="TreeGrafter"/>
</dbReference>
<feature type="compositionally biased region" description="Basic and acidic residues" evidence="10">
    <location>
        <begin position="137"/>
        <end position="215"/>
    </location>
</feature>
<protein>
    <recommendedName>
        <fullName evidence="9">TRAF3-interacting protein 1</fullName>
    </recommendedName>
</protein>
<dbReference type="Proteomes" id="UP000230750">
    <property type="component" value="Unassembled WGS sequence"/>
</dbReference>
<feature type="domain" description="TRAF3-interacting protein 1 N-terminal" evidence="11">
    <location>
        <begin position="25"/>
        <end position="136"/>
    </location>
</feature>
<reference evidence="13 14" key="1">
    <citation type="journal article" date="2017" name="PLoS Biol.">
        <title>The sea cucumber genome provides insights into morphological evolution and visceral regeneration.</title>
        <authorList>
            <person name="Zhang X."/>
            <person name="Sun L."/>
            <person name="Yuan J."/>
            <person name="Sun Y."/>
            <person name="Gao Y."/>
            <person name="Zhang L."/>
            <person name="Li S."/>
            <person name="Dai H."/>
            <person name="Hamel J.F."/>
            <person name="Liu C."/>
            <person name="Yu Y."/>
            <person name="Liu S."/>
            <person name="Lin W."/>
            <person name="Guo K."/>
            <person name="Jin S."/>
            <person name="Xu P."/>
            <person name="Storey K.B."/>
            <person name="Huan P."/>
            <person name="Zhang T."/>
            <person name="Zhou Y."/>
            <person name="Zhang J."/>
            <person name="Lin C."/>
            <person name="Li X."/>
            <person name="Xing L."/>
            <person name="Huo D."/>
            <person name="Sun M."/>
            <person name="Wang L."/>
            <person name="Mercier A."/>
            <person name="Li F."/>
            <person name="Yang H."/>
            <person name="Xiang J."/>
        </authorList>
    </citation>
    <scope>NUCLEOTIDE SEQUENCE [LARGE SCALE GENOMIC DNA]</scope>
    <source>
        <strain evidence="13">Shaxun</strain>
        <tissue evidence="13">Muscle</tissue>
    </source>
</reference>
<dbReference type="FunFam" id="1.10.418.50:FF:000001">
    <property type="entry name" value="TRAF3-interacting protein 1 isoform X1"/>
    <property type="match status" value="1"/>
</dbReference>
<comment type="similarity">
    <text evidence="8">Belongs to the TRAF3IP1 family.</text>
</comment>
<keyword evidence="14" id="KW-1185">Reference proteome</keyword>
<evidence type="ECO:0000256" key="2">
    <source>
        <dbReference type="ARBA" id="ARBA00004430"/>
    </source>
</evidence>